<dbReference type="InterPro" id="IPR036179">
    <property type="entry name" value="Ig-like_dom_sf"/>
</dbReference>
<evidence type="ECO:0000256" key="2">
    <source>
        <dbReference type="ARBA" id="ARBA00022692"/>
    </source>
</evidence>
<dbReference type="PROSITE" id="PS50835">
    <property type="entry name" value="IG_LIKE"/>
    <property type="match status" value="5"/>
</dbReference>
<keyword evidence="8" id="KW-1015">Disulfide bond</keyword>
<evidence type="ECO:0000256" key="4">
    <source>
        <dbReference type="ARBA" id="ARBA00022737"/>
    </source>
</evidence>
<dbReference type="Gene3D" id="2.60.40.10">
    <property type="entry name" value="Immunoglobulins"/>
    <property type="match status" value="7"/>
</dbReference>
<evidence type="ECO:0000256" key="1">
    <source>
        <dbReference type="ARBA" id="ARBA00004479"/>
    </source>
</evidence>
<dbReference type="STRING" id="1965070.A0A3S3QC77"/>
<dbReference type="PANTHER" id="PTHR11640">
    <property type="entry name" value="NEPHRIN"/>
    <property type="match status" value="1"/>
</dbReference>
<accession>A0A3S3QC77</accession>
<dbReference type="SUPFAM" id="SSF48726">
    <property type="entry name" value="Immunoglobulin"/>
    <property type="match status" value="4"/>
</dbReference>
<evidence type="ECO:0000256" key="9">
    <source>
        <dbReference type="ARBA" id="ARBA00023180"/>
    </source>
</evidence>
<feature type="domain" description="Fibronectin type-III" evidence="13">
    <location>
        <begin position="516"/>
        <end position="610"/>
    </location>
</feature>
<feature type="domain" description="Ig-like" evidence="12">
    <location>
        <begin position="40"/>
        <end position="129"/>
    </location>
</feature>
<dbReference type="PRINTS" id="PR01838">
    <property type="entry name" value="NCAMFAMILY"/>
</dbReference>
<keyword evidence="10" id="KW-0393">Immunoglobulin domain</keyword>
<sequence length="740" mass="83644">MRSLPSCSAMAAASIALLQLCFFTLVSADDHSSRALVIYPRTDKLIAPTNTPFVLTCVGHGGEPSLFNSFKWRNSRGEEVKSNERIRISTEVGKTMLLFDVPSKSDSGIYECESNFQNSEEYKAKIEITFFQNIEWENCPVVQSLIKGRFDESIHCKVAASPSAQLSWKKGNKDIDQQRYVIENHKLKLRYTASEEDGGEYQVSAFVQDTGKFEFRTINVNIHTSPKITELQDQVEGTEGEQLEVICKASGNPPPMISWYDPKRRNLSNVGGYIVDRNTGQLTISKVNKEVDNGYFQCVAENPAGRDEKSLRVKIKEKPRIEVFTNITVDQGNKAIFECKATGVPLPMLYIRKENMNSKDYIIEDGKHQFENSTDNSRTTLKMIVNNVRRSDGGLYFCAAENSAGKAEQVGHLLVQFAPDLNKTIKEVKTWATRPVNLTCVVEAVPNASVSWYFGNRDLTEENFNQYRVYNDPLGHNKLLVHPDNTVYGKYWCRAENSQGTTSIDIKLTQAFIPDAPNQVDFKNSTPNSIRFVIREVFDGGMPILGFYVIYQKKNDPLPSEPVYFDTPYTIENILSDLQPDTEYGLKFALRNAVGNSDYSKIFSQRTAVESPPTPPKFIYDEDFNSPGVGDITSSYSTRYDVRWYPAEDNGREVESYELKYYEVVSTGINSYPQSQWQKAEHANVKQTFIDAKDSPSYSLTDLKPGTHYQIELRARNAIGLSDVSYLVFQTKGEFSKSSC</sequence>
<keyword evidence="2" id="KW-0812">Transmembrane</keyword>
<feature type="domain" description="Ig-like" evidence="12">
    <location>
        <begin position="419"/>
        <end position="509"/>
    </location>
</feature>
<dbReference type="FunFam" id="2.60.40.10:FF:000032">
    <property type="entry name" value="palladin isoform X1"/>
    <property type="match status" value="1"/>
</dbReference>
<evidence type="ECO:0000256" key="10">
    <source>
        <dbReference type="ARBA" id="ARBA00023319"/>
    </source>
</evidence>
<dbReference type="InterPro" id="IPR009138">
    <property type="entry name" value="Neural_cell_adh"/>
</dbReference>
<reference evidence="14 15" key="1">
    <citation type="journal article" date="2018" name="Gigascience">
        <title>Genomes of trombidid mites reveal novel predicted allergens and laterally-transferred genes associated with secondary metabolism.</title>
        <authorList>
            <person name="Dong X."/>
            <person name="Chaisiri K."/>
            <person name="Xia D."/>
            <person name="Armstrong S.D."/>
            <person name="Fang Y."/>
            <person name="Donnelly M.J."/>
            <person name="Kadowaki T."/>
            <person name="McGarry J.W."/>
            <person name="Darby A.C."/>
            <person name="Makepeace B.L."/>
        </authorList>
    </citation>
    <scope>NUCLEOTIDE SEQUENCE [LARGE SCALE GENOMIC DNA]</scope>
    <source>
        <strain evidence="14">UoL-WK</strain>
    </source>
</reference>
<dbReference type="GO" id="GO:0005911">
    <property type="term" value="C:cell-cell junction"/>
    <property type="evidence" value="ECO:0007669"/>
    <property type="project" value="TreeGrafter"/>
</dbReference>
<dbReference type="InterPro" id="IPR003599">
    <property type="entry name" value="Ig_sub"/>
</dbReference>
<dbReference type="InterPro" id="IPR013783">
    <property type="entry name" value="Ig-like_fold"/>
</dbReference>
<dbReference type="Proteomes" id="UP000285301">
    <property type="component" value="Unassembled WGS sequence"/>
</dbReference>
<proteinExistence type="predicted"/>
<evidence type="ECO:0000256" key="8">
    <source>
        <dbReference type="ARBA" id="ARBA00023157"/>
    </source>
</evidence>
<feature type="domain" description="Fibronectin type-III" evidence="13">
    <location>
        <begin position="626"/>
        <end position="735"/>
    </location>
</feature>
<comment type="caution">
    <text evidence="14">The sequence shown here is derived from an EMBL/GenBank/DDBJ whole genome shotgun (WGS) entry which is preliminary data.</text>
</comment>
<dbReference type="SMART" id="SM00408">
    <property type="entry name" value="IGc2"/>
    <property type="match status" value="5"/>
</dbReference>
<feature type="domain" description="Ig-like" evidence="12">
    <location>
        <begin position="140"/>
        <end position="219"/>
    </location>
</feature>
<dbReference type="Pfam" id="PF00047">
    <property type="entry name" value="ig"/>
    <property type="match status" value="1"/>
</dbReference>
<feature type="domain" description="Ig-like" evidence="12">
    <location>
        <begin position="319"/>
        <end position="411"/>
    </location>
</feature>
<dbReference type="CDD" id="cd00063">
    <property type="entry name" value="FN3"/>
    <property type="match status" value="2"/>
</dbReference>
<evidence type="ECO:0000259" key="12">
    <source>
        <dbReference type="PROSITE" id="PS50835"/>
    </source>
</evidence>
<dbReference type="SUPFAM" id="SSF49265">
    <property type="entry name" value="Fibronectin type III"/>
    <property type="match status" value="1"/>
</dbReference>
<evidence type="ECO:0000256" key="7">
    <source>
        <dbReference type="ARBA" id="ARBA00023136"/>
    </source>
</evidence>
<dbReference type="InterPro" id="IPR003961">
    <property type="entry name" value="FN3_dom"/>
</dbReference>
<dbReference type="AlphaFoldDB" id="A0A3S3QC77"/>
<dbReference type="OrthoDB" id="10056271at2759"/>
<comment type="subcellular location">
    <subcellularLocation>
        <location evidence="1">Membrane</location>
        <topology evidence="1">Single-pass type I membrane protein</topology>
    </subcellularLocation>
</comment>
<feature type="chain" id="PRO_5018688438" evidence="11">
    <location>
        <begin position="29"/>
        <end position="740"/>
    </location>
</feature>
<keyword evidence="15" id="KW-1185">Reference proteome</keyword>
<dbReference type="GO" id="GO:0005886">
    <property type="term" value="C:plasma membrane"/>
    <property type="evidence" value="ECO:0007669"/>
    <property type="project" value="TreeGrafter"/>
</dbReference>
<dbReference type="InterPro" id="IPR013098">
    <property type="entry name" value="Ig_I-set"/>
</dbReference>
<dbReference type="SMART" id="SM00409">
    <property type="entry name" value="IG"/>
    <property type="match status" value="5"/>
</dbReference>
<dbReference type="GO" id="GO:0009653">
    <property type="term" value="P:anatomical structure morphogenesis"/>
    <property type="evidence" value="ECO:0007669"/>
    <property type="project" value="UniProtKB-ARBA"/>
</dbReference>
<dbReference type="InterPro" id="IPR003598">
    <property type="entry name" value="Ig_sub2"/>
</dbReference>
<evidence type="ECO:0000256" key="6">
    <source>
        <dbReference type="ARBA" id="ARBA00022989"/>
    </source>
</evidence>
<dbReference type="InterPro" id="IPR036116">
    <property type="entry name" value="FN3_sf"/>
</dbReference>
<keyword evidence="5" id="KW-0130">Cell adhesion</keyword>
<dbReference type="PROSITE" id="PS50853">
    <property type="entry name" value="FN3"/>
    <property type="match status" value="2"/>
</dbReference>
<evidence type="ECO:0000256" key="3">
    <source>
        <dbReference type="ARBA" id="ARBA00022729"/>
    </source>
</evidence>
<organism evidence="14 15">
    <name type="scientific">Dinothrombium tinctorium</name>
    <dbReference type="NCBI Taxonomy" id="1965070"/>
    <lineage>
        <taxon>Eukaryota</taxon>
        <taxon>Metazoa</taxon>
        <taxon>Ecdysozoa</taxon>
        <taxon>Arthropoda</taxon>
        <taxon>Chelicerata</taxon>
        <taxon>Arachnida</taxon>
        <taxon>Acari</taxon>
        <taxon>Acariformes</taxon>
        <taxon>Trombidiformes</taxon>
        <taxon>Prostigmata</taxon>
        <taxon>Anystina</taxon>
        <taxon>Parasitengona</taxon>
        <taxon>Trombidioidea</taxon>
        <taxon>Trombidiidae</taxon>
        <taxon>Dinothrombium</taxon>
    </lineage>
</organism>
<dbReference type="GO" id="GO:0050839">
    <property type="term" value="F:cell adhesion molecule binding"/>
    <property type="evidence" value="ECO:0007669"/>
    <property type="project" value="TreeGrafter"/>
</dbReference>
<keyword evidence="4" id="KW-0677">Repeat</keyword>
<gene>
    <name evidence="14" type="ORF">B4U79_17440</name>
</gene>
<feature type="signal peptide" evidence="11">
    <location>
        <begin position="1"/>
        <end position="28"/>
    </location>
</feature>
<evidence type="ECO:0000313" key="15">
    <source>
        <dbReference type="Proteomes" id="UP000285301"/>
    </source>
</evidence>
<dbReference type="GO" id="GO:0030154">
    <property type="term" value="P:cell differentiation"/>
    <property type="evidence" value="ECO:0007669"/>
    <property type="project" value="UniProtKB-ARBA"/>
</dbReference>
<dbReference type="SMART" id="SM00060">
    <property type="entry name" value="FN3"/>
    <property type="match status" value="2"/>
</dbReference>
<dbReference type="CDD" id="cd00096">
    <property type="entry name" value="Ig"/>
    <property type="match status" value="2"/>
</dbReference>
<evidence type="ECO:0000313" key="14">
    <source>
        <dbReference type="EMBL" id="RWS17538.1"/>
    </source>
</evidence>
<dbReference type="InterPro" id="IPR051275">
    <property type="entry name" value="Cell_adhesion_signaling"/>
</dbReference>
<dbReference type="InterPro" id="IPR013151">
    <property type="entry name" value="Immunoglobulin_dom"/>
</dbReference>
<dbReference type="Pfam" id="PF07679">
    <property type="entry name" value="I-set"/>
    <property type="match status" value="3"/>
</dbReference>
<dbReference type="Pfam" id="PF00041">
    <property type="entry name" value="fn3"/>
    <property type="match status" value="2"/>
</dbReference>
<evidence type="ECO:0000259" key="13">
    <source>
        <dbReference type="PROSITE" id="PS50853"/>
    </source>
</evidence>
<dbReference type="InterPro" id="IPR007110">
    <property type="entry name" value="Ig-like_dom"/>
</dbReference>
<evidence type="ECO:0000256" key="5">
    <source>
        <dbReference type="ARBA" id="ARBA00022889"/>
    </source>
</evidence>
<dbReference type="GO" id="GO:0098609">
    <property type="term" value="P:cell-cell adhesion"/>
    <property type="evidence" value="ECO:0007669"/>
    <property type="project" value="TreeGrafter"/>
</dbReference>
<keyword evidence="7" id="KW-0472">Membrane</keyword>
<keyword evidence="6" id="KW-1133">Transmembrane helix</keyword>
<protein>
    <submittedName>
        <fullName evidence="14">Fasciclin-2-like protein</fullName>
    </submittedName>
</protein>
<keyword evidence="3 11" id="KW-0732">Signal</keyword>
<feature type="domain" description="Ig-like" evidence="12">
    <location>
        <begin position="226"/>
        <end position="312"/>
    </location>
</feature>
<name>A0A3S3QC77_9ACAR</name>
<keyword evidence="9" id="KW-0325">Glycoprotein</keyword>
<evidence type="ECO:0000256" key="11">
    <source>
        <dbReference type="SAM" id="SignalP"/>
    </source>
</evidence>
<dbReference type="EMBL" id="NCKU01000062">
    <property type="protein sequence ID" value="RWS17538.1"/>
    <property type="molecule type" value="Genomic_DNA"/>
</dbReference>